<keyword evidence="3" id="KW-0813">Transport</keyword>
<dbReference type="Gene3D" id="3.40.50.300">
    <property type="entry name" value="P-loop containing nucleotide triphosphate hydrolases"/>
    <property type="match status" value="1"/>
</dbReference>
<keyword evidence="10" id="KW-0921">Nickel transport</keyword>
<reference evidence="17 18" key="1">
    <citation type="submission" date="2023-07" db="EMBL/GenBank/DDBJ databases">
        <title>The novel representative of Negativicutes class, Anaeroselena agilis gen. nov. sp. nov.</title>
        <authorList>
            <person name="Prokofeva M.I."/>
            <person name="Elcheninov A.G."/>
            <person name="Klyukina A."/>
            <person name="Kublanov I.V."/>
            <person name="Frolov E.N."/>
            <person name="Podosokorskaya O.A."/>
        </authorList>
    </citation>
    <scope>NUCLEOTIDE SEQUENCE [LARGE SCALE GENOMIC DNA]</scope>
    <source>
        <strain evidence="17 18">4137-cl</strain>
    </source>
</reference>
<dbReference type="InterPro" id="IPR050388">
    <property type="entry name" value="ABC_Ni/Peptide_Import"/>
</dbReference>
<evidence type="ECO:0000256" key="3">
    <source>
        <dbReference type="ARBA" id="ARBA00022448"/>
    </source>
</evidence>
<evidence type="ECO:0000313" key="18">
    <source>
        <dbReference type="Proteomes" id="UP001254848"/>
    </source>
</evidence>
<comment type="catalytic activity">
    <reaction evidence="15">
        <text>Ni(2+)(out) + ATP + H2O = Ni(2+)(in) + ADP + phosphate + H(+)</text>
        <dbReference type="Rhea" id="RHEA:15557"/>
        <dbReference type="ChEBI" id="CHEBI:15377"/>
        <dbReference type="ChEBI" id="CHEBI:15378"/>
        <dbReference type="ChEBI" id="CHEBI:30616"/>
        <dbReference type="ChEBI" id="CHEBI:43474"/>
        <dbReference type="ChEBI" id="CHEBI:49786"/>
        <dbReference type="ChEBI" id="CHEBI:456216"/>
        <dbReference type="EC" id="7.2.2.11"/>
    </reaction>
    <physiologicalReaction direction="left-to-right" evidence="15">
        <dbReference type="Rhea" id="RHEA:15558"/>
    </physiologicalReaction>
</comment>
<keyword evidence="7 17" id="KW-0067">ATP-binding</keyword>
<dbReference type="SMART" id="SM00382">
    <property type="entry name" value="AAA"/>
    <property type="match status" value="1"/>
</dbReference>
<evidence type="ECO:0000256" key="9">
    <source>
        <dbReference type="ARBA" id="ARBA00023065"/>
    </source>
</evidence>
<evidence type="ECO:0000256" key="13">
    <source>
        <dbReference type="ARBA" id="ARBA00039098"/>
    </source>
</evidence>
<dbReference type="EMBL" id="JAUOZS010000001">
    <property type="protein sequence ID" value="MDT8902150.1"/>
    <property type="molecule type" value="Genomic_DNA"/>
</dbReference>
<proteinExistence type="inferred from homology"/>
<evidence type="ECO:0000256" key="14">
    <source>
        <dbReference type="ARBA" id="ARBA00044143"/>
    </source>
</evidence>
<accession>A0ABU3NZE9</accession>
<evidence type="ECO:0000259" key="16">
    <source>
        <dbReference type="PROSITE" id="PS50893"/>
    </source>
</evidence>
<comment type="subcellular location">
    <subcellularLocation>
        <location evidence="1">Cell membrane</location>
        <topology evidence="1">Peripheral membrane protein</topology>
    </subcellularLocation>
</comment>
<evidence type="ECO:0000256" key="4">
    <source>
        <dbReference type="ARBA" id="ARBA00022475"/>
    </source>
</evidence>
<dbReference type="CDD" id="cd03257">
    <property type="entry name" value="ABC_NikE_OppD_transporters"/>
    <property type="match status" value="1"/>
</dbReference>
<evidence type="ECO:0000256" key="10">
    <source>
        <dbReference type="ARBA" id="ARBA00023112"/>
    </source>
</evidence>
<comment type="similarity">
    <text evidence="2">Belongs to the ABC transporter superfamily.</text>
</comment>
<keyword evidence="8" id="KW-1278">Translocase</keyword>
<dbReference type="Proteomes" id="UP001254848">
    <property type="component" value="Unassembled WGS sequence"/>
</dbReference>
<dbReference type="PANTHER" id="PTHR43297">
    <property type="entry name" value="OLIGOPEPTIDE TRANSPORT ATP-BINDING PROTEIN APPD"/>
    <property type="match status" value="1"/>
</dbReference>
<dbReference type="InterPro" id="IPR003439">
    <property type="entry name" value="ABC_transporter-like_ATP-bd"/>
</dbReference>
<keyword evidence="4" id="KW-1003">Cell membrane</keyword>
<dbReference type="InterPro" id="IPR003593">
    <property type="entry name" value="AAA+_ATPase"/>
</dbReference>
<sequence>MSLLAVENLTVSYLSRGGAFPALRNFSCRVAAGDTVGVIGESGAGKTTLALALLGLLGDRAVIESGSIVFGGTELTKLTAGEWRKYRGGRLALIPQASQNIWNPVLTVGHQLAEHIEHHLGISRSDAVRQAAAALREMGLEETVLASYPHQLSGGMRQRAAIAAACAVNPACIIADECTNSLDVRYQNDVLQALENLRQARGTAMVVISHDLAVIARLCRKTYVLLAGETVEAGLTADILRSPVHPYARRMVADTCSFLASLPAAGKEV</sequence>
<protein>
    <recommendedName>
        <fullName evidence="14">Nickel import system ATP-binding protein NikD</fullName>
        <ecNumber evidence="13">7.2.2.11</ecNumber>
    </recommendedName>
</protein>
<evidence type="ECO:0000256" key="12">
    <source>
        <dbReference type="ARBA" id="ARBA00038669"/>
    </source>
</evidence>
<evidence type="ECO:0000256" key="5">
    <source>
        <dbReference type="ARBA" id="ARBA00022596"/>
    </source>
</evidence>
<evidence type="ECO:0000256" key="6">
    <source>
        <dbReference type="ARBA" id="ARBA00022741"/>
    </source>
</evidence>
<organism evidence="17 18">
    <name type="scientific">Anaeroselena agilis</name>
    <dbReference type="NCBI Taxonomy" id="3063788"/>
    <lineage>
        <taxon>Bacteria</taxon>
        <taxon>Bacillati</taxon>
        <taxon>Bacillota</taxon>
        <taxon>Negativicutes</taxon>
        <taxon>Acetonemataceae</taxon>
        <taxon>Anaeroselena</taxon>
    </lineage>
</organism>
<evidence type="ECO:0000256" key="11">
    <source>
        <dbReference type="ARBA" id="ARBA00023136"/>
    </source>
</evidence>
<keyword evidence="6" id="KW-0547">Nucleotide-binding</keyword>
<evidence type="ECO:0000256" key="7">
    <source>
        <dbReference type="ARBA" id="ARBA00022840"/>
    </source>
</evidence>
<evidence type="ECO:0000256" key="1">
    <source>
        <dbReference type="ARBA" id="ARBA00004202"/>
    </source>
</evidence>
<keyword evidence="11" id="KW-0472">Membrane</keyword>
<evidence type="ECO:0000256" key="8">
    <source>
        <dbReference type="ARBA" id="ARBA00022967"/>
    </source>
</evidence>
<evidence type="ECO:0000256" key="15">
    <source>
        <dbReference type="ARBA" id="ARBA00048610"/>
    </source>
</evidence>
<comment type="caution">
    <text evidence="17">The sequence shown here is derived from an EMBL/GenBank/DDBJ whole genome shotgun (WGS) entry which is preliminary data.</text>
</comment>
<dbReference type="EC" id="7.2.2.11" evidence="13"/>
<dbReference type="PROSITE" id="PS50893">
    <property type="entry name" value="ABC_TRANSPORTER_2"/>
    <property type="match status" value="1"/>
</dbReference>
<dbReference type="SUPFAM" id="SSF52540">
    <property type="entry name" value="P-loop containing nucleoside triphosphate hydrolases"/>
    <property type="match status" value="1"/>
</dbReference>
<keyword evidence="18" id="KW-1185">Reference proteome</keyword>
<dbReference type="RefSeq" id="WP_413780636.1">
    <property type="nucleotide sequence ID" value="NZ_JAUOZS010000001.1"/>
</dbReference>
<dbReference type="GO" id="GO:0005524">
    <property type="term" value="F:ATP binding"/>
    <property type="evidence" value="ECO:0007669"/>
    <property type="project" value="UniProtKB-KW"/>
</dbReference>
<dbReference type="InterPro" id="IPR027417">
    <property type="entry name" value="P-loop_NTPase"/>
</dbReference>
<comment type="subunit">
    <text evidence="12">The complex is composed of two ATP-binding proteins (NikD and NikE), two transmembrane proteins (NikB and NikC) and a solute-binding protein (NikA).</text>
</comment>
<keyword evidence="5" id="KW-0533">Nickel</keyword>
<keyword evidence="9" id="KW-0406">Ion transport</keyword>
<gene>
    <name evidence="17" type="ORF">Q4T40_12915</name>
</gene>
<dbReference type="Pfam" id="PF00005">
    <property type="entry name" value="ABC_tran"/>
    <property type="match status" value="1"/>
</dbReference>
<dbReference type="PANTHER" id="PTHR43297:SF13">
    <property type="entry name" value="NICKEL ABC TRANSPORTER, ATP-BINDING PROTEIN"/>
    <property type="match status" value="1"/>
</dbReference>
<feature type="domain" description="ABC transporter" evidence="16">
    <location>
        <begin position="4"/>
        <end position="252"/>
    </location>
</feature>
<name>A0ABU3NZE9_9FIRM</name>
<evidence type="ECO:0000256" key="2">
    <source>
        <dbReference type="ARBA" id="ARBA00005417"/>
    </source>
</evidence>
<evidence type="ECO:0000313" key="17">
    <source>
        <dbReference type="EMBL" id="MDT8902150.1"/>
    </source>
</evidence>